<dbReference type="InterPro" id="IPR001338">
    <property type="entry name" value="Class_I_Hydrophobin"/>
</dbReference>
<evidence type="ECO:0000256" key="7">
    <source>
        <dbReference type="RuleBase" id="RU365009"/>
    </source>
</evidence>
<dbReference type="STRING" id="71717.A0A4Y7SN19"/>
<evidence type="ECO:0000256" key="5">
    <source>
        <dbReference type="ARBA" id="ARBA00022729"/>
    </source>
</evidence>
<protein>
    <recommendedName>
        <fullName evidence="7">Hydrophobin</fullName>
    </recommendedName>
</protein>
<gene>
    <name evidence="8" type="ORF">FA13DRAFT_1757140</name>
</gene>
<dbReference type="OrthoDB" id="4225815at2759"/>
<evidence type="ECO:0000256" key="1">
    <source>
        <dbReference type="ARBA" id="ARBA00004191"/>
    </source>
</evidence>
<dbReference type="Pfam" id="PF01185">
    <property type="entry name" value="Hydrophobin"/>
    <property type="match status" value="1"/>
</dbReference>
<evidence type="ECO:0000313" key="8">
    <source>
        <dbReference type="EMBL" id="TEB23111.1"/>
    </source>
</evidence>
<keyword evidence="4 7" id="KW-0964">Secreted</keyword>
<keyword evidence="6 7" id="KW-1015">Disulfide bond</keyword>
<comment type="similarity">
    <text evidence="2 7">Belongs to the fungal hydrophobin family.</text>
</comment>
<accession>A0A4Y7SN19</accession>
<dbReference type="Proteomes" id="UP000298030">
    <property type="component" value="Unassembled WGS sequence"/>
</dbReference>
<dbReference type="CDD" id="cd23507">
    <property type="entry name" value="hydrophobin_I"/>
    <property type="match status" value="1"/>
</dbReference>
<evidence type="ECO:0000256" key="6">
    <source>
        <dbReference type="ARBA" id="ARBA00023157"/>
    </source>
</evidence>
<keyword evidence="5 7" id="KW-0732">Signal</keyword>
<evidence type="ECO:0000256" key="2">
    <source>
        <dbReference type="ARBA" id="ARBA00010446"/>
    </source>
</evidence>
<feature type="chain" id="PRO_5021509563" description="Hydrophobin" evidence="7">
    <location>
        <begin position="20"/>
        <end position="110"/>
    </location>
</feature>
<evidence type="ECO:0000256" key="3">
    <source>
        <dbReference type="ARBA" id="ARBA00022512"/>
    </source>
</evidence>
<dbReference type="GO" id="GO:0005199">
    <property type="term" value="F:structural constituent of cell wall"/>
    <property type="evidence" value="ECO:0007669"/>
    <property type="project" value="InterPro"/>
</dbReference>
<organism evidence="8 9">
    <name type="scientific">Coprinellus micaceus</name>
    <name type="common">Glistening ink-cap mushroom</name>
    <name type="synonym">Coprinus micaceus</name>
    <dbReference type="NCBI Taxonomy" id="71717"/>
    <lineage>
        <taxon>Eukaryota</taxon>
        <taxon>Fungi</taxon>
        <taxon>Dikarya</taxon>
        <taxon>Basidiomycota</taxon>
        <taxon>Agaricomycotina</taxon>
        <taxon>Agaricomycetes</taxon>
        <taxon>Agaricomycetidae</taxon>
        <taxon>Agaricales</taxon>
        <taxon>Agaricineae</taxon>
        <taxon>Psathyrellaceae</taxon>
        <taxon>Coprinellus</taxon>
    </lineage>
</organism>
<dbReference type="PROSITE" id="PS00956">
    <property type="entry name" value="HYDROPHOBIN"/>
    <property type="match status" value="1"/>
</dbReference>
<proteinExistence type="inferred from homology"/>
<reference evidence="8 9" key="1">
    <citation type="journal article" date="2019" name="Nat. Ecol. Evol.">
        <title>Megaphylogeny resolves global patterns of mushroom evolution.</title>
        <authorList>
            <person name="Varga T."/>
            <person name="Krizsan K."/>
            <person name="Foldi C."/>
            <person name="Dima B."/>
            <person name="Sanchez-Garcia M."/>
            <person name="Sanchez-Ramirez S."/>
            <person name="Szollosi G.J."/>
            <person name="Szarkandi J.G."/>
            <person name="Papp V."/>
            <person name="Albert L."/>
            <person name="Andreopoulos W."/>
            <person name="Angelini C."/>
            <person name="Antonin V."/>
            <person name="Barry K.W."/>
            <person name="Bougher N.L."/>
            <person name="Buchanan P."/>
            <person name="Buyck B."/>
            <person name="Bense V."/>
            <person name="Catcheside P."/>
            <person name="Chovatia M."/>
            <person name="Cooper J."/>
            <person name="Damon W."/>
            <person name="Desjardin D."/>
            <person name="Finy P."/>
            <person name="Geml J."/>
            <person name="Haridas S."/>
            <person name="Hughes K."/>
            <person name="Justo A."/>
            <person name="Karasinski D."/>
            <person name="Kautmanova I."/>
            <person name="Kiss B."/>
            <person name="Kocsube S."/>
            <person name="Kotiranta H."/>
            <person name="LaButti K.M."/>
            <person name="Lechner B.E."/>
            <person name="Liimatainen K."/>
            <person name="Lipzen A."/>
            <person name="Lukacs Z."/>
            <person name="Mihaltcheva S."/>
            <person name="Morgado L.N."/>
            <person name="Niskanen T."/>
            <person name="Noordeloos M.E."/>
            <person name="Ohm R.A."/>
            <person name="Ortiz-Santana B."/>
            <person name="Ovrebo C."/>
            <person name="Racz N."/>
            <person name="Riley R."/>
            <person name="Savchenko A."/>
            <person name="Shiryaev A."/>
            <person name="Soop K."/>
            <person name="Spirin V."/>
            <person name="Szebenyi C."/>
            <person name="Tomsovsky M."/>
            <person name="Tulloss R.E."/>
            <person name="Uehling J."/>
            <person name="Grigoriev I.V."/>
            <person name="Vagvolgyi C."/>
            <person name="Papp T."/>
            <person name="Martin F.M."/>
            <person name="Miettinen O."/>
            <person name="Hibbett D.S."/>
            <person name="Nagy L.G."/>
        </authorList>
    </citation>
    <scope>NUCLEOTIDE SEQUENCE [LARGE SCALE GENOMIC DNA]</scope>
    <source>
        <strain evidence="8 9">FP101781</strain>
    </source>
</reference>
<sequence length="110" mass="11091">MQFTRAFVALATFVTFAAATPLSGDSTPAPIPASQCNTGPIQCCNTVQRADSPAVAPAPRDITALVGATCSPISVIGLPGNSCNAQPVCCSNNTFNGLIAIGCVPIIINL</sequence>
<dbReference type="SMART" id="SM00075">
    <property type="entry name" value="HYDRO"/>
    <property type="match status" value="1"/>
</dbReference>
<evidence type="ECO:0000313" key="9">
    <source>
        <dbReference type="Proteomes" id="UP000298030"/>
    </source>
</evidence>
<name>A0A4Y7SN19_COPMI</name>
<feature type="signal peptide" evidence="7">
    <location>
        <begin position="1"/>
        <end position="19"/>
    </location>
</feature>
<dbReference type="InterPro" id="IPR019778">
    <property type="entry name" value="Class_I_Hydrophobin_CS"/>
</dbReference>
<dbReference type="GO" id="GO:0009277">
    <property type="term" value="C:fungal-type cell wall"/>
    <property type="evidence" value="ECO:0007669"/>
    <property type="project" value="InterPro"/>
</dbReference>
<evidence type="ECO:0000256" key="4">
    <source>
        <dbReference type="ARBA" id="ARBA00022525"/>
    </source>
</evidence>
<keyword evidence="3 7" id="KW-0134">Cell wall</keyword>
<dbReference type="EMBL" id="QPFP01000082">
    <property type="protein sequence ID" value="TEB23111.1"/>
    <property type="molecule type" value="Genomic_DNA"/>
</dbReference>
<dbReference type="AlphaFoldDB" id="A0A4Y7SN19"/>
<comment type="caution">
    <text evidence="8">The sequence shown here is derived from an EMBL/GenBank/DDBJ whole genome shotgun (WGS) entry which is preliminary data.</text>
</comment>
<comment type="subcellular location">
    <subcellularLocation>
        <location evidence="1 7">Secreted</location>
        <location evidence="1 7">Cell wall</location>
    </subcellularLocation>
</comment>
<keyword evidence="9" id="KW-1185">Reference proteome</keyword>